<evidence type="ECO:0000313" key="3">
    <source>
        <dbReference type="EMBL" id="GHH76706.1"/>
    </source>
</evidence>
<dbReference type="GO" id="GO:0005975">
    <property type="term" value="P:carbohydrate metabolic process"/>
    <property type="evidence" value="ECO:0007669"/>
    <property type="project" value="InterPro"/>
</dbReference>
<keyword evidence="4" id="KW-1185">Reference proteome</keyword>
<gene>
    <name evidence="3" type="ORF">GCM10018793_23060</name>
</gene>
<dbReference type="PANTHER" id="PTHR12654">
    <property type="entry name" value="BILE ACID BETA-GLUCOSIDASE-RELATED"/>
    <property type="match status" value="1"/>
</dbReference>
<accession>A0A919KYW4</accession>
<evidence type="ECO:0000259" key="1">
    <source>
        <dbReference type="Pfam" id="PF04685"/>
    </source>
</evidence>
<reference evidence="3" key="1">
    <citation type="journal article" date="2014" name="Int. J. Syst. Evol. Microbiol.">
        <title>Complete genome sequence of Corynebacterium casei LMG S-19264T (=DSM 44701T), isolated from a smear-ripened cheese.</title>
        <authorList>
            <consortium name="US DOE Joint Genome Institute (JGI-PGF)"/>
            <person name="Walter F."/>
            <person name="Albersmeier A."/>
            <person name="Kalinowski J."/>
            <person name="Ruckert C."/>
        </authorList>
    </citation>
    <scope>NUCLEOTIDE SEQUENCE</scope>
    <source>
        <strain evidence="3">JCM 5069</strain>
    </source>
</reference>
<dbReference type="InterPro" id="IPR052566">
    <property type="entry name" value="Non-lysos_glucosylceramidase"/>
</dbReference>
<protein>
    <recommendedName>
        <fullName evidence="5">Beta-glucocerebrosidase 2-like protein</fullName>
    </recommendedName>
</protein>
<dbReference type="InterPro" id="IPR024462">
    <property type="entry name" value="GH116_N"/>
</dbReference>
<dbReference type="SUPFAM" id="SSF48208">
    <property type="entry name" value="Six-hairpin glycosidases"/>
    <property type="match status" value="1"/>
</dbReference>
<evidence type="ECO:0000313" key="4">
    <source>
        <dbReference type="Proteomes" id="UP000603708"/>
    </source>
</evidence>
<dbReference type="InterPro" id="IPR008928">
    <property type="entry name" value="6-hairpin_glycosidase_sf"/>
</dbReference>
<dbReference type="Pfam" id="PF12215">
    <property type="entry name" value="Glyco_hydr_116N"/>
    <property type="match status" value="1"/>
</dbReference>
<dbReference type="Proteomes" id="UP000603708">
    <property type="component" value="Unassembled WGS sequence"/>
</dbReference>
<name>A0A919KYW4_9ACTN</name>
<dbReference type="GO" id="GO:0008422">
    <property type="term" value="F:beta-glucosidase activity"/>
    <property type="evidence" value="ECO:0007669"/>
    <property type="project" value="TreeGrafter"/>
</dbReference>
<feature type="domain" description="Glycosyl-hydrolase family 116 catalytic region" evidence="1">
    <location>
        <begin position="621"/>
        <end position="885"/>
    </location>
</feature>
<dbReference type="InterPro" id="IPR006775">
    <property type="entry name" value="GH116_catalytic"/>
</dbReference>
<dbReference type="Pfam" id="PF04685">
    <property type="entry name" value="DUF608"/>
    <property type="match status" value="1"/>
</dbReference>
<reference evidence="3" key="2">
    <citation type="submission" date="2020-09" db="EMBL/GenBank/DDBJ databases">
        <authorList>
            <person name="Sun Q."/>
            <person name="Ohkuma M."/>
        </authorList>
    </citation>
    <scope>NUCLEOTIDE SEQUENCE</scope>
    <source>
        <strain evidence="3">JCM 5069</strain>
    </source>
</reference>
<feature type="domain" description="Glycosyl-hydrolase family 116 N-terminal" evidence="2">
    <location>
        <begin position="46"/>
        <end position="192"/>
    </location>
</feature>
<dbReference type="AlphaFoldDB" id="A0A919KYW4"/>
<comment type="caution">
    <text evidence="3">The sequence shown here is derived from an EMBL/GenBank/DDBJ whole genome shotgun (WGS) entry which is preliminary data.</text>
</comment>
<dbReference type="Gene3D" id="1.50.10.10">
    <property type="match status" value="1"/>
</dbReference>
<dbReference type="InterPro" id="IPR012341">
    <property type="entry name" value="6hp_glycosidase-like_sf"/>
</dbReference>
<evidence type="ECO:0008006" key="5">
    <source>
        <dbReference type="Google" id="ProtNLM"/>
    </source>
</evidence>
<dbReference type="EMBL" id="BNCD01000005">
    <property type="protein sequence ID" value="GHH76706.1"/>
    <property type="molecule type" value="Genomic_DNA"/>
</dbReference>
<proteinExistence type="predicted"/>
<evidence type="ECO:0000259" key="2">
    <source>
        <dbReference type="Pfam" id="PF12215"/>
    </source>
</evidence>
<sequence length="1040" mass="111795">MLLGLPPQGAVAVPADKGLSRGRLAELAARGTATRYGSAAAQANIGMPVGGAGAGQVHLSGDGRTWLWEVFNPDGFPYGGADWQGVHYAHPPAPAAPLRTGFALRWSGGTRSLDGDGFRDVVFTGQYPVGTVEFADPAVPVAVRLDAYSPFVPTAADDSSLPATVFEYTLRNTSDRTTDVQVLGFAENPVCVRSRTTQPVLLGAERFGAGGGTGIQYTARAGDPDPSPRQEIVFEEWERSDYTGWTASGTAFGAGPVTEAECPDYFRREGPLGTTGTRFVTSHNFRAGDGGDPDGHLGRLTSRPFTVERRYVAAAVGGGAQAGRACVNVLVDGEVVASFTGRNAETLVERAADVGAYEGRRATIEIVDEATGGWGHINCDRIRFTDTPLDPQPLDRLTDHGTFALTAFHPAATARPSLDRWATPADWFDAADGPAEADAVARGLAGAVTVRVRLAPGASETVRFALCWHFDLVDPNLFKRLDGAATLRRHYGTRFADARAVAALLAVRGGELAAATHDFVRTWYTDSTLPHWFLERTLAPASTLATSTVHRFAGGRFYAFEGLYCCDGTCTHVWNYAQSVARLFPELERDTRERVDFGLAFHPDTGAVDYRGEYGRTVAHDGQCGNILRACREHQMAPDDTFLARVWPNVKKAAEYLIGADGQDAAGADGILQGRQYNTLDSAWYGEIPWISGLYVAALHAAAQMADDMADDAFAARCRVLAAEGTARLGGLWNERYGYFEQHLDPAHADAVNSGRGCHLDQMFGQTYAFQLGLPRVFPAGRARTALANMFRNNFLPDAQAYKDESGIEGGRVYSTAGEAGTLLCTWPFGGSDTAPGSGDPAVIGYFNEVWTGVEYQFAAQLMAEGMVDEALAVTRAVHDRYTADRRNPYNEVECSDHYARAMMSHAVYLAATGYEYHGPRGHLGFAPRLSPDDFAAAFTAAEGWGLYRQTRTGRSVRSEIEVRYGRLRLASFAAAPPDGGGTGEDGARNPGASVRRITRAGRPVALAAHRTALSGGRALVTLARKVTLERGDRLVVTFR</sequence>
<organism evidence="3 4">
    <name type="scientific">Streptomyces sulfonofaciens</name>
    <dbReference type="NCBI Taxonomy" id="68272"/>
    <lineage>
        <taxon>Bacteria</taxon>
        <taxon>Bacillati</taxon>
        <taxon>Actinomycetota</taxon>
        <taxon>Actinomycetes</taxon>
        <taxon>Kitasatosporales</taxon>
        <taxon>Streptomycetaceae</taxon>
        <taxon>Streptomyces</taxon>
    </lineage>
</organism>
<dbReference type="PANTHER" id="PTHR12654:SF4">
    <property type="entry name" value="PB1 DOMAIN-CONTAINING PROTEIN"/>
    <property type="match status" value="1"/>
</dbReference>